<feature type="coiled-coil region" evidence="1">
    <location>
        <begin position="1129"/>
        <end position="1177"/>
    </location>
</feature>
<dbReference type="Gene3D" id="3.40.50.300">
    <property type="entry name" value="P-loop containing nucleotide triphosphate hydrolases"/>
    <property type="match status" value="2"/>
</dbReference>
<evidence type="ECO:0000259" key="4">
    <source>
        <dbReference type="SMART" id="SM00490"/>
    </source>
</evidence>
<dbReference type="Pfam" id="PF04851">
    <property type="entry name" value="ResIII"/>
    <property type="match status" value="1"/>
</dbReference>
<proteinExistence type="predicted"/>
<dbReference type="GO" id="GO:0008170">
    <property type="term" value="F:N-methyltransferase activity"/>
    <property type="evidence" value="ECO:0007669"/>
    <property type="project" value="InterPro"/>
</dbReference>
<protein>
    <submittedName>
        <fullName evidence="5">N-6 DNA methylase</fullName>
    </submittedName>
</protein>
<dbReference type="SUPFAM" id="SSF52540">
    <property type="entry name" value="P-loop containing nucleoside triphosphate hydrolases"/>
    <property type="match status" value="2"/>
</dbReference>
<evidence type="ECO:0000313" key="5">
    <source>
        <dbReference type="EMBL" id="HIZ41518.1"/>
    </source>
</evidence>
<organism evidence="5 6">
    <name type="scientific">Candidatus Gemmiger excrementigallinarum</name>
    <dbReference type="NCBI Taxonomy" id="2838609"/>
    <lineage>
        <taxon>Bacteria</taxon>
        <taxon>Bacillati</taxon>
        <taxon>Bacillota</taxon>
        <taxon>Clostridia</taxon>
        <taxon>Eubacteriales</taxon>
        <taxon>Gemmiger</taxon>
    </lineage>
</organism>
<evidence type="ECO:0000256" key="1">
    <source>
        <dbReference type="SAM" id="Coils"/>
    </source>
</evidence>
<dbReference type="GO" id="GO:0005524">
    <property type="term" value="F:ATP binding"/>
    <property type="evidence" value="ECO:0007669"/>
    <property type="project" value="InterPro"/>
</dbReference>
<dbReference type="GO" id="GO:0032259">
    <property type="term" value="P:methylation"/>
    <property type="evidence" value="ECO:0007669"/>
    <property type="project" value="UniProtKB-KW"/>
</dbReference>
<sequence>MIQRIGTLLNHTLRACLEPVRDVAYSMNMTMPAPEEIAAQAKQPEPSAAPALPDLAKVPVRREGDTITIGSGEAAHEIDVTVSDEDHAAITAQLPDEARRPVRRRQPHAAPDAGYEQLSLAATLSRNVRADLEDVARLHDGYVQRMENGGILSPAEAADMDDLEDIQGRLEKELQQDKTVQKIVQEAEAAAAPQKGAADYAVEIPVDGEWTKFQTVQEAEHAAYQEWIKEGRKNAVNYSSTGDRDPSGGPKARFQDNIAALRLLQYLDADGQQASPEQQQVLARYVGWGGLSDAFDGKKAEWAGEYKTLKELLPVQEYEAARASTLTSFYTPPEIIRTMYETLERFGLKGGNILEPSMGVGAFFANRPASFDTNGTMLYGVELDPVTGRIAQQLFPKANIQITGYEKASLPDSFFDAVVGNVPFGQYKVNDPAFNRYNFLIHDYFAAKNIDKLRVGGIQAIITTSGTMDKKSEDVRRYLAARCDLIGAVRLPNTAFKAAAGTEVTADILFLQKRDGVLSNPEADWLHVGQTADGIPMNQYFIDHPEMICGKMEMVSGPYGPRPTCQPDTDTSLEEQLRTAMSRLQAVLPELAPLAMDEEETTAKANAVPAAPSVRNYSYCVRDGKIYFRRDSLMWEQTPNAMTRQRIEGMVGLLSATRELIQAQVNDLPEEEIARLQRQLSRQYDDYVSKYGRLYSRANNAAFREDSGYSLLRSLERVDEEGNFAGKADMFTKRTIRPTRVIDHVDTAAEALVVSLAEHGGIDLAYMQQLSGKTQEELVKDLSGLMFRVPGMGTEEDPVYQTAEEYLSGNVRQKLEQARQAAALDPVYRANADALAAVQPKELTASEINVHLGTTWIPADDVRQFVLELMQPNAWVAQHIQVHYEPVTPRWSVTGGRMDSVNVRATTTYGTKRRSFYDLLQSSLNMQPARVDDYVEEPDGKKRAVPNVKETRLAQDKQKQIEAAFRDWIFKDPDRRRRLAAYYNEHYNNLRPREYDGSFLTFPGMNPEITLRPHQRNAVARILFGGNTLVAHAVGAGKTIVMGAAAMEKKRLGLCSKTMIVVPNHLTEQIGSELLTLYPNANILVAAKRDFEKDRRKLFCSRIATGNYDIVILGHSQFTRLPLSDERQQQFLRDEIEQFTEVINAAKKERTGQELSVKQLERAKKSLESRLEKLMDAPKDDAVTFEELGVDSLMVDEAHQFKNLAVQTKMQNVSGITTAESRKATDLLMKCQYLDEITGGKGVVFCTGTPISNSAAELYTMMRYIQADTLREHGLYAFDAWAANFGETVSAMELAPEGTGYRMKTRFARFNNLPELISMWKLAADVQTADMLKLEVPELEGGKPTVIMCPPTELQKHTIQALGERAEAVRAGSVDPHVDNMLKITTDGRKLALDQRLLNPALPDDPGSKANACADKVYEIWAQTREQRSTQLIFSDLATPGTGAWNVYDDIRDKLIARGVPKEEIAYIHDANTDAKKAALFARVRAGKVRVLLGSTQKMGAGTNVQTKLIALHHLDVPWRPSDIEQREGRILRQGNENKRVQIFRYATEGSFDAYSWQLIENKQRYISQIMTSKTPARSCEDLDEATLTYAEVKALCAGNPLIKEKMDLDNEVARLSTLRSAHNAQIYELQDLVSIGYPAAIRRIGQELDALRQDAALFQSSLRKDDKGNEMFSAVIQGVTYTKRADADAALLDACKAAAAGAGEKKIGRYCGFDICVGYDPKIIGFAGYLQGEQRYRIELNPKQNFSSFRAVLENISAQIPVKIAAREEIEKNIESAKEAAKQPFAYEEEFQTKLARLNELNILLDQEKQEPVQNKKENPMQKEEYQDLDEFLDDGKIVPANQLPAGWQWEMYNDGSGSLHGPNSERFYSYDLAPYATSGLIEYNATGKGYDTFEGSLDRFREWAEQQILQELKKEPLQYQEFLEHQSHQDGEIEKNPLDMEDAARQAGLTVQRDQDKPGAAYFDADQNVIHVSDAGSEEDVRLSELKGYADAVIQRTATVEQPVRDLESASLAVMLAARYDVGVSDRLSQQLASAHAEAVKYPTFDLPVTLQRLDKALDYCDHFLAHEQERALEQEAENEPEPEQETELSPQSQAFMMDL</sequence>
<dbReference type="InterPro" id="IPR006935">
    <property type="entry name" value="Helicase/UvrB_N"/>
</dbReference>
<accession>A0A9D2EPH8</accession>
<evidence type="ECO:0000259" key="3">
    <source>
        <dbReference type="SMART" id="SM00487"/>
    </source>
</evidence>
<comment type="caution">
    <text evidence="5">The sequence shown here is derived from an EMBL/GenBank/DDBJ whole genome shotgun (WGS) entry which is preliminary data.</text>
</comment>
<dbReference type="GO" id="GO:0003677">
    <property type="term" value="F:DNA binding"/>
    <property type="evidence" value="ECO:0007669"/>
    <property type="project" value="InterPro"/>
</dbReference>
<evidence type="ECO:0000313" key="6">
    <source>
        <dbReference type="Proteomes" id="UP000824048"/>
    </source>
</evidence>
<dbReference type="InterPro" id="IPR029063">
    <property type="entry name" value="SAM-dependent_MTases_sf"/>
</dbReference>
<keyword evidence="5" id="KW-0489">Methyltransferase</keyword>
<dbReference type="EMBL" id="DXBP01000020">
    <property type="protein sequence ID" value="HIZ41518.1"/>
    <property type="molecule type" value="Genomic_DNA"/>
</dbReference>
<dbReference type="Gene3D" id="3.40.50.150">
    <property type="entry name" value="Vaccinia Virus protein VP39"/>
    <property type="match status" value="1"/>
</dbReference>
<keyword evidence="5" id="KW-0808">Transferase</keyword>
<dbReference type="Pfam" id="PF02384">
    <property type="entry name" value="N6_Mtase"/>
    <property type="match status" value="1"/>
</dbReference>
<dbReference type="PANTHER" id="PTHR41313">
    <property type="entry name" value="ADENINE-SPECIFIC METHYLTRANSFERASE"/>
    <property type="match status" value="1"/>
</dbReference>
<dbReference type="PRINTS" id="PR00507">
    <property type="entry name" value="N12N6MTFRASE"/>
</dbReference>
<feature type="domain" description="Helicase C-terminal" evidence="4">
    <location>
        <begin position="1449"/>
        <end position="1535"/>
    </location>
</feature>
<dbReference type="InterPro" id="IPR027417">
    <property type="entry name" value="P-loop_NTPase"/>
</dbReference>
<dbReference type="InterPro" id="IPR014001">
    <property type="entry name" value="Helicase_ATP-bd"/>
</dbReference>
<gene>
    <name evidence="5" type="ORF">H9811_03030</name>
</gene>
<dbReference type="InterPro" id="IPR001650">
    <property type="entry name" value="Helicase_C-like"/>
</dbReference>
<dbReference type="InterPro" id="IPR052933">
    <property type="entry name" value="DNA_Protect_Modify"/>
</dbReference>
<feature type="compositionally biased region" description="Acidic residues" evidence="2">
    <location>
        <begin position="2077"/>
        <end position="2089"/>
    </location>
</feature>
<name>A0A9D2EPH8_9FIRM</name>
<dbReference type="SMART" id="SM00490">
    <property type="entry name" value="HELICc"/>
    <property type="match status" value="1"/>
</dbReference>
<dbReference type="InterPro" id="IPR003356">
    <property type="entry name" value="DNA_methylase_A-5"/>
</dbReference>
<dbReference type="SUPFAM" id="SSF53335">
    <property type="entry name" value="S-adenosyl-L-methionine-dependent methyltransferases"/>
    <property type="match status" value="1"/>
</dbReference>
<keyword evidence="1" id="KW-0175">Coiled coil</keyword>
<dbReference type="PANTHER" id="PTHR41313:SF1">
    <property type="entry name" value="DNA METHYLASE ADENINE-SPECIFIC DOMAIN-CONTAINING PROTEIN"/>
    <property type="match status" value="1"/>
</dbReference>
<feature type="region of interest" description="Disordered" evidence="2">
    <location>
        <begin position="2075"/>
        <end position="2102"/>
    </location>
</feature>
<evidence type="ECO:0000256" key="2">
    <source>
        <dbReference type="SAM" id="MobiDB-lite"/>
    </source>
</evidence>
<reference evidence="5" key="1">
    <citation type="journal article" date="2021" name="PeerJ">
        <title>Extensive microbial diversity within the chicken gut microbiome revealed by metagenomics and culture.</title>
        <authorList>
            <person name="Gilroy R."/>
            <person name="Ravi A."/>
            <person name="Getino M."/>
            <person name="Pursley I."/>
            <person name="Horton D.L."/>
            <person name="Alikhan N.F."/>
            <person name="Baker D."/>
            <person name="Gharbi K."/>
            <person name="Hall N."/>
            <person name="Watson M."/>
            <person name="Adriaenssens E.M."/>
            <person name="Foster-Nyarko E."/>
            <person name="Jarju S."/>
            <person name="Secka A."/>
            <person name="Antonio M."/>
            <person name="Oren A."/>
            <person name="Chaudhuri R.R."/>
            <person name="La Ragione R."/>
            <person name="Hildebrand F."/>
            <person name="Pallen M.J."/>
        </authorList>
    </citation>
    <scope>NUCLEOTIDE SEQUENCE</scope>
    <source>
        <strain evidence="5">ChiSxjej1B13-11774</strain>
    </source>
</reference>
<dbReference type="GO" id="GO:0016787">
    <property type="term" value="F:hydrolase activity"/>
    <property type="evidence" value="ECO:0007669"/>
    <property type="project" value="InterPro"/>
</dbReference>
<feature type="domain" description="Helicase ATP-binding" evidence="3">
    <location>
        <begin position="1007"/>
        <end position="1278"/>
    </location>
</feature>
<dbReference type="Proteomes" id="UP000824048">
    <property type="component" value="Unassembled WGS sequence"/>
</dbReference>
<reference evidence="5" key="2">
    <citation type="submission" date="2021-04" db="EMBL/GenBank/DDBJ databases">
        <authorList>
            <person name="Gilroy R."/>
        </authorList>
    </citation>
    <scope>NUCLEOTIDE SEQUENCE</scope>
    <source>
        <strain evidence="5">ChiSxjej1B13-11774</strain>
    </source>
</reference>
<dbReference type="Pfam" id="PF00271">
    <property type="entry name" value="Helicase_C"/>
    <property type="match status" value="1"/>
</dbReference>
<dbReference type="SMART" id="SM00487">
    <property type="entry name" value="DEXDc"/>
    <property type="match status" value="1"/>
</dbReference>